<dbReference type="Proteomes" id="UP001361239">
    <property type="component" value="Unassembled WGS sequence"/>
</dbReference>
<sequence length="232" mass="25243">MITFRDRGARGRLKGSTLDAFYSFSFGDYRDPKNMGFRALRVLNEDFVIPGAGFSEHGHADMEIVTIVLDGAIAHRDDLGNEALIRAGDVQRMSAGTGIRHSEMNPSLDERAHALQLWIVPAEAGAAPSYEQKHFPMTAGRNAWLLVASPEGRDGSLTLRQDARLELARLDEGMDLSHDLSSERGYWVQVIGGIIGLNGTELREGDGAALTGETALTIEAETQAEVLLIDLP</sequence>
<evidence type="ECO:0000259" key="4">
    <source>
        <dbReference type="Pfam" id="PF17954"/>
    </source>
</evidence>
<comment type="caution">
    <text evidence="5">The sequence shown here is derived from an EMBL/GenBank/DDBJ whole genome shotgun (WGS) entry which is preliminary data.</text>
</comment>
<dbReference type="RefSeq" id="WP_339588887.1">
    <property type="nucleotide sequence ID" value="NZ_JBBHJZ010000005.1"/>
</dbReference>
<dbReference type="InterPro" id="IPR003829">
    <property type="entry name" value="Pirin_N_dom"/>
</dbReference>
<evidence type="ECO:0000256" key="1">
    <source>
        <dbReference type="ARBA" id="ARBA00008416"/>
    </source>
</evidence>
<dbReference type="InterPro" id="IPR014710">
    <property type="entry name" value="RmlC-like_jellyroll"/>
</dbReference>
<gene>
    <name evidence="5" type="ORF">WG901_19980</name>
</gene>
<feature type="domain" description="Pirin N-terminal" evidence="3">
    <location>
        <begin position="10"/>
        <end position="119"/>
    </location>
</feature>
<protein>
    <submittedName>
        <fullName evidence="5">Pirin family protein</fullName>
    </submittedName>
</protein>
<comment type="similarity">
    <text evidence="1 2">Belongs to the pirin family.</text>
</comment>
<dbReference type="PANTHER" id="PTHR43212">
    <property type="entry name" value="QUERCETIN 2,3-DIOXYGENASE"/>
    <property type="match status" value="1"/>
</dbReference>
<dbReference type="InterPro" id="IPR011051">
    <property type="entry name" value="RmlC_Cupin_sf"/>
</dbReference>
<dbReference type="Pfam" id="PF02678">
    <property type="entry name" value="Pirin"/>
    <property type="match status" value="1"/>
</dbReference>
<dbReference type="InterPro" id="IPR012093">
    <property type="entry name" value="Pirin"/>
</dbReference>
<feature type="domain" description="Quercetin 2,3-dioxygenase C-terminal cupin" evidence="4">
    <location>
        <begin position="146"/>
        <end position="231"/>
    </location>
</feature>
<dbReference type="Pfam" id="PF17954">
    <property type="entry name" value="Pirin_C_2"/>
    <property type="match status" value="1"/>
</dbReference>
<dbReference type="PIRSF" id="PIRSF006232">
    <property type="entry name" value="Pirin"/>
    <property type="match status" value="1"/>
</dbReference>
<evidence type="ECO:0000256" key="2">
    <source>
        <dbReference type="RuleBase" id="RU003457"/>
    </source>
</evidence>
<dbReference type="EMBL" id="JBBHJZ010000005">
    <property type="protein sequence ID" value="MEJ5978943.1"/>
    <property type="molecule type" value="Genomic_DNA"/>
</dbReference>
<evidence type="ECO:0000313" key="6">
    <source>
        <dbReference type="Proteomes" id="UP001361239"/>
    </source>
</evidence>
<keyword evidence="6" id="KW-1185">Reference proteome</keyword>
<organism evidence="5 6">
    <name type="scientific">Novosphingobium anseongense</name>
    <dbReference type="NCBI Taxonomy" id="3133436"/>
    <lineage>
        <taxon>Bacteria</taxon>
        <taxon>Pseudomonadati</taxon>
        <taxon>Pseudomonadota</taxon>
        <taxon>Alphaproteobacteria</taxon>
        <taxon>Sphingomonadales</taxon>
        <taxon>Sphingomonadaceae</taxon>
        <taxon>Novosphingobium</taxon>
    </lineage>
</organism>
<accession>A0ABU8S0S1</accession>
<dbReference type="PANTHER" id="PTHR43212:SF3">
    <property type="entry name" value="QUERCETIN 2,3-DIOXYGENASE"/>
    <property type="match status" value="1"/>
</dbReference>
<dbReference type="InterPro" id="IPR041602">
    <property type="entry name" value="Quercetinase_C"/>
</dbReference>
<evidence type="ECO:0000313" key="5">
    <source>
        <dbReference type="EMBL" id="MEJ5978943.1"/>
    </source>
</evidence>
<dbReference type="CDD" id="cd02910">
    <property type="entry name" value="cupin_Yhhw_N"/>
    <property type="match status" value="1"/>
</dbReference>
<evidence type="ECO:0000259" key="3">
    <source>
        <dbReference type="Pfam" id="PF02678"/>
    </source>
</evidence>
<dbReference type="Gene3D" id="2.60.120.10">
    <property type="entry name" value="Jelly Rolls"/>
    <property type="match status" value="2"/>
</dbReference>
<proteinExistence type="inferred from homology"/>
<dbReference type="SUPFAM" id="SSF51182">
    <property type="entry name" value="RmlC-like cupins"/>
    <property type="match status" value="1"/>
</dbReference>
<dbReference type="CDD" id="cd20311">
    <property type="entry name" value="cupin_Yhhw_C"/>
    <property type="match status" value="1"/>
</dbReference>
<name>A0ABU8S0S1_9SPHN</name>
<reference evidence="5 6" key="1">
    <citation type="submission" date="2024-03" db="EMBL/GenBank/DDBJ databases">
        <authorList>
            <person name="Jo J.-H."/>
        </authorList>
    </citation>
    <scope>NUCLEOTIDE SEQUENCE [LARGE SCALE GENOMIC DNA]</scope>
    <source>
        <strain evidence="5 6">PS1R-30</strain>
    </source>
</reference>